<evidence type="ECO:0000313" key="4">
    <source>
        <dbReference type="Proteomes" id="UP001261624"/>
    </source>
</evidence>
<feature type="transmembrane region" description="Helical" evidence="1">
    <location>
        <begin position="265"/>
        <end position="284"/>
    </location>
</feature>
<accession>A0ABU3E5G8</accession>
<proteinExistence type="predicted"/>
<organism evidence="3 4">
    <name type="scientific">Autumnicola patrickiae</name>
    <dbReference type="NCBI Taxonomy" id="3075591"/>
    <lineage>
        <taxon>Bacteria</taxon>
        <taxon>Pseudomonadati</taxon>
        <taxon>Bacteroidota</taxon>
        <taxon>Flavobacteriia</taxon>
        <taxon>Flavobacteriales</taxon>
        <taxon>Flavobacteriaceae</taxon>
        <taxon>Autumnicola</taxon>
    </lineage>
</organism>
<dbReference type="InterPro" id="IPR012424">
    <property type="entry name" value="Conjugative_transposon_TraJ_C"/>
</dbReference>
<dbReference type="Proteomes" id="UP001261624">
    <property type="component" value="Unassembled WGS sequence"/>
</dbReference>
<feature type="domain" description="Conjugative transposon TraJ C-terminal" evidence="2">
    <location>
        <begin position="44"/>
        <end position="379"/>
    </location>
</feature>
<evidence type="ECO:0000256" key="1">
    <source>
        <dbReference type="SAM" id="Phobius"/>
    </source>
</evidence>
<keyword evidence="4" id="KW-1185">Reference proteome</keyword>
<evidence type="ECO:0000259" key="2">
    <source>
        <dbReference type="Pfam" id="PF07863"/>
    </source>
</evidence>
<reference evidence="3 4" key="1">
    <citation type="submission" date="2023-09" db="EMBL/GenBank/DDBJ databases">
        <authorList>
            <person name="Rey-Velasco X."/>
        </authorList>
    </citation>
    <scope>NUCLEOTIDE SEQUENCE [LARGE SCALE GENOMIC DNA]</scope>
    <source>
        <strain evidence="3 4">F188</strain>
    </source>
</reference>
<comment type="caution">
    <text evidence="3">The sequence shown here is derived from an EMBL/GenBank/DDBJ whole genome shotgun (WGS) entry which is preliminary data.</text>
</comment>
<keyword evidence="1" id="KW-0472">Membrane</keyword>
<dbReference type="EMBL" id="JAVRHM010000021">
    <property type="protein sequence ID" value="MDT0691234.1"/>
    <property type="molecule type" value="Genomic_DNA"/>
</dbReference>
<protein>
    <recommendedName>
        <fullName evidence="2">Conjugative transposon TraJ C-terminal domain-containing protein</fullName>
    </recommendedName>
</protein>
<dbReference type="Pfam" id="PF07863">
    <property type="entry name" value="CtnDOT_TraJ"/>
    <property type="match status" value="1"/>
</dbReference>
<feature type="transmembrane region" description="Helical" evidence="1">
    <location>
        <begin position="64"/>
        <end position="85"/>
    </location>
</feature>
<keyword evidence="1" id="KW-0812">Transmembrane</keyword>
<feature type="transmembrane region" description="Helical" evidence="1">
    <location>
        <begin position="235"/>
        <end position="253"/>
    </location>
</feature>
<feature type="transmembrane region" description="Helical" evidence="1">
    <location>
        <begin position="312"/>
        <end position="333"/>
    </location>
</feature>
<name>A0ABU3E5G8_9FLAO</name>
<keyword evidence="1" id="KW-1133">Transmembrane helix</keyword>
<sequence>METTKNHLTAIAPVMFLIVILIPGTGFAQSSDWADSIGGFTEGMRGLHGTITNMYQQQKGQMGGMIRAVSTILALGIVFYIFSRIWRSLLAAEPIDFWSLLKPIGVFFLVLSYPVILQLTELCLSPINGVTETMSFASYERMIEARKRNIRNSEEYQMYIGDDGEGKFEEYYEKYKDGESDALGVKKMAANLSFAAEGALLKMQYKFKMIIAELLRLFYEAAILCINFIRTFYLIILAILGPIAFALMIFPGFSNMPFHWLGQFISKWLWLPIANILATMLNTIQEQMIITSETAGQIGDSGFFSPTDFSNLVFLLIGIVAFFCVPSVASMAVQVSGAAAGALNSKFSKTGSTVQAAAGIASGGVGTAVQAGKMAVSKGKEAIGSAAARIRG</sequence>
<feature type="transmembrane region" description="Helical" evidence="1">
    <location>
        <begin position="6"/>
        <end position="28"/>
    </location>
</feature>
<gene>
    <name evidence="3" type="ORF">RM549_15670</name>
</gene>
<evidence type="ECO:0000313" key="3">
    <source>
        <dbReference type="EMBL" id="MDT0691234.1"/>
    </source>
</evidence>
<dbReference type="RefSeq" id="WP_311686536.1">
    <property type="nucleotide sequence ID" value="NZ_JAVRHM010000021.1"/>
</dbReference>